<dbReference type="Proteomes" id="UP001626536">
    <property type="component" value="Chromosome"/>
</dbReference>
<proteinExistence type="predicted"/>
<reference evidence="1 2" key="1">
    <citation type="submission" date="2023-10" db="EMBL/GenBank/DDBJ databases">
        <title>Novel methanotroph of the genus Methylocapsa from a subarctic wetland.</title>
        <authorList>
            <person name="Belova S.E."/>
            <person name="Oshkin I.Y."/>
            <person name="Miroshnikov K."/>
            <person name="Dedysh S.N."/>
        </authorList>
    </citation>
    <scope>NUCLEOTIDE SEQUENCE [LARGE SCALE GENOMIC DNA]</scope>
    <source>
        <strain evidence="1 2">RX1</strain>
    </source>
</reference>
<dbReference type="EMBL" id="CP136862">
    <property type="protein sequence ID" value="WOJ88874.1"/>
    <property type="molecule type" value="Genomic_DNA"/>
</dbReference>
<name>A0ABZ0HQJ2_9HYPH</name>
<keyword evidence="2" id="KW-1185">Reference proteome</keyword>
<gene>
    <name evidence="1" type="ORF">RZS28_13795</name>
</gene>
<protein>
    <submittedName>
        <fullName evidence="1">Uncharacterized protein</fullName>
    </submittedName>
</protein>
<sequence length="152" mass="16964">MFRISGLFAIFLLAAAGVIGGFCSAVSARPLTPAERRYFPWDGILPECGDPEVLERIQSRFYDRESEFWKTGLEIAGFEEVREIGYRSNGLDYIPRRYCVGRAFLNDGRSRSVSYSINKELGITGVGFGVEWCVAGLDRNDAYSPACKMAQP</sequence>
<accession>A0ABZ0HQJ2</accession>
<dbReference type="RefSeq" id="WP_407338311.1">
    <property type="nucleotide sequence ID" value="NZ_CP136862.1"/>
</dbReference>
<organism evidence="1 2">
    <name type="scientific">Methylocapsa polymorpha</name>
    <dbReference type="NCBI Taxonomy" id="3080828"/>
    <lineage>
        <taxon>Bacteria</taxon>
        <taxon>Pseudomonadati</taxon>
        <taxon>Pseudomonadota</taxon>
        <taxon>Alphaproteobacteria</taxon>
        <taxon>Hyphomicrobiales</taxon>
        <taxon>Beijerinckiaceae</taxon>
        <taxon>Methylocapsa</taxon>
    </lineage>
</organism>
<evidence type="ECO:0000313" key="2">
    <source>
        <dbReference type="Proteomes" id="UP001626536"/>
    </source>
</evidence>
<evidence type="ECO:0000313" key="1">
    <source>
        <dbReference type="EMBL" id="WOJ88874.1"/>
    </source>
</evidence>